<feature type="signal peptide" evidence="5">
    <location>
        <begin position="1"/>
        <end position="21"/>
    </location>
</feature>
<protein>
    <submittedName>
        <fullName evidence="7">Slt family transglycosylase</fullName>
    </submittedName>
</protein>
<evidence type="ECO:0000313" key="8">
    <source>
        <dbReference type="Proteomes" id="UP000027100"/>
    </source>
</evidence>
<comment type="similarity">
    <text evidence="2">Belongs to the virb1 family.</text>
</comment>
<dbReference type="PROSITE" id="PS00922">
    <property type="entry name" value="TRANSGLYCOSYLASE"/>
    <property type="match status" value="1"/>
</dbReference>
<dbReference type="OrthoDB" id="9815002at2"/>
<dbReference type="GO" id="GO:0004553">
    <property type="term" value="F:hydrolase activity, hydrolyzing O-glycosyl compounds"/>
    <property type="evidence" value="ECO:0007669"/>
    <property type="project" value="InterPro"/>
</dbReference>
<dbReference type="Proteomes" id="UP000027100">
    <property type="component" value="Unassembled WGS sequence"/>
</dbReference>
<dbReference type="InterPro" id="IPR008939">
    <property type="entry name" value="Lytic_TGlycosylase_superhlx_U"/>
</dbReference>
<organism evidence="7 8">
    <name type="scientific">Hyphomonas polymorpha PS728</name>
    <dbReference type="NCBI Taxonomy" id="1280954"/>
    <lineage>
        <taxon>Bacteria</taxon>
        <taxon>Pseudomonadati</taxon>
        <taxon>Pseudomonadota</taxon>
        <taxon>Alphaproteobacteria</taxon>
        <taxon>Hyphomonadales</taxon>
        <taxon>Hyphomonadaceae</taxon>
        <taxon>Hyphomonas</taxon>
    </lineage>
</organism>
<dbReference type="PANTHER" id="PTHR37423:SF2">
    <property type="entry name" value="MEMBRANE-BOUND LYTIC MUREIN TRANSGLYCOSYLASE C"/>
    <property type="match status" value="1"/>
</dbReference>
<dbReference type="GO" id="GO:0000270">
    <property type="term" value="P:peptidoglycan metabolic process"/>
    <property type="evidence" value="ECO:0007669"/>
    <property type="project" value="InterPro"/>
</dbReference>
<keyword evidence="8" id="KW-1185">Reference proteome</keyword>
<comment type="caution">
    <text evidence="7">The sequence shown here is derived from an EMBL/GenBank/DDBJ whole genome shotgun (WGS) entry which is preliminary data.</text>
</comment>
<evidence type="ECO:0000259" key="6">
    <source>
        <dbReference type="Pfam" id="PF01464"/>
    </source>
</evidence>
<dbReference type="CDD" id="cd13401">
    <property type="entry name" value="Slt70-like"/>
    <property type="match status" value="1"/>
</dbReference>
<dbReference type="SUPFAM" id="SSF53955">
    <property type="entry name" value="Lysozyme-like"/>
    <property type="match status" value="1"/>
</dbReference>
<dbReference type="PATRIC" id="fig|1280954.3.peg.2178"/>
<evidence type="ECO:0000256" key="4">
    <source>
        <dbReference type="SAM" id="MobiDB-lite"/>
    </source>
</evidence>
<evidence type="ECO:0000256" key="1">
    <source>
        <dbReference type="ARBA" id="ARBA00007734"/>
    </source>
</evidence>
<dbReference type="Gene3D" id="1.10.530.10">
    <property type="match status" value="1"/>
</dbReference>
<name>A0A062V8A8_9PROT</name>
<gene>
    <name evidence="7" type="ORF">HPO_10752</name>
</gene>
<proteinExistence type="inferred from homology"/>
<dbReference type="EMBL" id="ARYM01000011">
    <property type="protein sequence ID" value="KCZ98378.1"/>
    <property type="molecule type" value="Genomic_DNA"/>
</dbReference>
<dbReference type="InterPro" id="IPR023346">
    <property type="entry name" value="Lysozyme-like_dom_sf"/>
</dbReference>
<dbReference type="GO" id="GO:0016020">
    <property type="term" value="C:membrane"/>
    <property type="evidence" value="ECO:0007669"/>
    <property type="project" value="InterPro"/>
</dbReference>
<evidence type="ECO:0000256" key="3">
    <source>
        <dbReference type="ARBA" id="ARBA00022729"/>
    </source>
</evidence>
<dbReference type="InterPro" id="IPR000189">
    <property type="entry name" value="Transglyc_AS"/>
</dbReference>
<dbReference type="SUPFAM" id="SSF48435">
    <property type="entry name" value="Bacterial muramidases"/>
    <property type="match status" value="1"/>
</dbReference>
<dbReference type="AlphaFoldDB" id="A0A062V8A8"/>
<dbReference type="InterPro" id="IPR008258">
    <property type="entry name" value="Transglycosylase_SLT_dom_1"/>
</dbReference>
<sequence>MLRISAVFVAISFLIAGTSAASRPESPSLKPRADSSPSPPAPVIAQAEEATPAPVLRALTPGVQLPGAAPASPGAAPLATPTGAPAPLPAAMPSLLPAQPVSPASIAQLQAAFTAINRGAWSEASRLQYDAADPTVRDLILWKRAADGVPGTTFDELNFALTTLSTWPQTDKMRRRAEEIIDDSSLSAEAKVKWLTESGPITGAGKVALANALRQTGQSAKAEEVIRDVWRSNTLDSSLQRTVLARWGQSLSQDDHRARVDFLLWTGQRSDAEALKPQLTTDYRQLTDARLALMKRANNVDAAIRAVPANLENHPGLLYERANWRRAKNMDDAVAPLLTQINGKDVPAAGRSRLWRERAIAVRNDLKARNYARAYSLTAPHGMSSGSDFAEAEWLAGWIALRLNGDATRGVKHFETMTNGVSSPVSLTRGQYWTGRARDALGQSDQALIAYSAAAAHKYTYYGQLSAERIGDRKIHFGPPIVPSPEEIAAFEANPMVRALRLIGATGEMGTYRTFSHHLDDVLSTPAEFELLAQLNHQMDQPDTAVRAGKAGLFKGVLAPEAAYPVLMHPLSRQPQVERAFMLAITRQESEFNPNARSPVGALGLMQFMPSTARNEARLRGMPYQQSWLTTDPAYNMTLGGLHLDTLLSQFGGSYIMTAAAYNAGPSRPNQWVRDYGDPRTGQIDPVDWVEFVPFSETRNYIQRVLENIQVYRHRISGQEADIQITEDLKRGRR</sequence>
<dbReference type="PANTHER" id="PTHR37423">
    <property type="entry name" value="SOLUBLE LYTIC MUREIN TRANSGLYCOSYLASE-RELATED"/>
    <property type="match status" value="1"/>
</dbReference>
<dbReference type="STRING" id="1280954.HPO_10752"/>
<dbReference type="Gene3D" id="1.25.20.10">
    <property type="entry name" value="Bacterial muramidases"/>
    <property type="match status" value="1"/>
</dbReference>
<dbReference type="GO" id="GO:0042597">
    <property type="term" value="C:periplasmic space"/>
    <property type="evidence" value="ECO:0007669"/>
    <property type="project" value="InterPro"/>
</dbReference>
<dbReference type="RefSeq" id="WP_051612525.1">
    <property type="nucleotide sequence ID" value="NZ_ARYM01000011.1"/>
</dbReference>
<accession>A0A062V8A8</accession>
<dbReference type="eggNOG" id="COG0741">
    <property type="taxonomic scope" value="Bacteria"/>
</dbReference>
<feature type="chain" id="PRO_5001614968" evidence="5">
    <location>
        <begin position="22"/>
        <end position="734"/>
    </location>
</feature>
<dbReference type="GO" id="GO:0008933">
    <property type="term" value="F:peptidoglycan lytic transglycosylase activity"/>
    <property type="evidence" value="ECO:0007669"/>
    <property type="project" value="InterPro"/>
</dbReference>
<evidence type="ECO:0000256" key="5">
    <source>
        <dbReference type="SAM" id="SignalP"/>
    </source>
</evidence>
<dbReference type="Pfam" id="PF01464">
    <property type="entry name" value="SLT"/>
    <property type="match status" value="1"/>
</dbReference>
<evidence type="ECO:0000313" key="7">
    <source>
        <dbReference type="EMBL" id="KCZ98378.1"/>
    </source>
</evidence>
<comment type="similarity">
    <text evidence="1">Belongs to the transglycosylase Slt family.</text>
</comment>
<evidence type="ECO:0000256" key="2">
    <source>
        <dbReference type="ARBA" id="ARBA00009387"/>
    </source>
</evidence>
<feature type="domain" description="Transglycosylase SLT" evidence="6">
    <location>
        <begin position="573"/>
        <end position="678"/>
    </location>
</feature>
<feature type="region of interest" description="Disordered" evidence="4">
    <location>
        <begin position="21"/>
        <end position="43"/>
    </location>
</feature>
<reference evidence="7 8" key="1">
    <citation type="journal article" date="2014" name="Antonie Van Leeuwenhoek">
        <title>Hyphomonas beringensis sp. nov. and Hyphomonas chukchiensis sp. nov., isolated from surface seawater of the Bering Sea and Chukchi Sea.</title>
        <authorList>
            <person name="Li C."/>
            <person name="Lai Q."/>
            <person name="Li G."/>
            <person name="Dong C."/>
            <person name="Wang J."/>
            <person name="Liao Y."/>
            <person name="Shao Z."/>
        </authorList>
    </citation>
    <scope>NUCLEOTIDE SEQUENCE [LARGE SCALE GENOMIC DNA]</scope>
    <source>
        <strain evidence="7 8">PS728</strain>
    </source>
</reference>
<keyword evidence="3 5" id="KW-0732">Signal</keyword>